<keyword evidence="6 7" id="KW-0472">Membrane</keyword>
<evidence type="ECO:0000256" key="1">
    <source>
        <dbReference type="ARBA" id="ARBA00004141"/>
    </source>
</evidence>
<feature type="transmembrane region" description="Helical" evidence="7">
    <location>
        <begin position="265"/>
        <end position="284"/>
    </location>
</feature>
<evidence type="ECO:0000256" key="2">
    <source>
        <dbReference type="ARBA" id="ARBA00008335"/>
    </source>
</evidence>
<dbReference type="Proteomes" id="UP000829291">
    <property type="component" value="Chromosome 1"/>
</dbReference>
<feature type="transmembrane region" description="Helical" evidence="7">
    <location>
        <begin position="563"/>
        <end position="583"/>
    </location>
</feature>
<feature type="domain" description="Major facilitator superfamily (MFS) profile" evidence="8">
    <location>
        <begin position="98"/>
        <end position="588"/>
    </location>
</feature>
<dbReference type="InterPro" id="IPR036259">
    <property type="entry name" value="MFS_trans_sf"/>
</dbReference>
<evidence type="ECO:0000313" key="9">
    <source>
        <dbReference type="Proteomes" id="UP000829291"/>
    </source>
</evidence>
<feature type="transmembrane region" description="Helical" evidence="7">
    <location>
        <begin position="363"/>
        <end position="388"/>
    </location>
</feature>
<dbReference type="RefSeq" id="XP_015523961.1">
    <property type="nucleotide sequence ID" value="XM_015668475.2"/>
</dbReference>
<feature type="transmembrane region" description="Helical" evidence="7">
    <location>
        <begin position="476"/>
        <end position="494"/>
    </location>
</feature>
<feature type="transmembrane region" description="Helical" evidence="7">
    <location>
        <begin position="136"/>
        <end position="155"/>
    </location>
</feature>
<dbReference type="InParanoid" id="A0A6J0C9B4"/>
<proteinExistence type="inferred from homology"/>
<evidence type="ECO:0000259" key="8">
    <source>
        <dbReference type="PROSITE" id="PS50850"/>
    </source>
</evidence>
<dbReference type="PANTHER" id="PTHR23511:SF36">
    <property type="entry name" value="EG:BACR7A4.13 PROTEIN-RELATED"/>
    <property type="match status" value="1"/>
</dbReference>
<keyword evidence="4 7" id="KW-0812">Transmembrane</keyword>
<protein>
    <submittedName>
        <fullName evidence="10">Synaptic vesicle glycoprotein 2B isoform X1</fullName>
    </submittedName>
</protein>
<dbReference type="PANTHER" id="PTHR23511">
    <property type="entry name" value="SYNAPTIC VESICLE GLYCOPROTEIN 2"/>
    <property type="match status" value="1"/>
</dbReference>
<dbReference type="Gene3D" id="1.20.1250.20">
    <property type="entry name" value="MFS general substrate transporter like domains"/>
    <property type="match status" value="1"/>
</dbReference>
<sequence>MPPIASHHSLRLVRSSSTGILLLSDSVNFPSHVIATNYICLTHVIRLTDMFNDDTKEHDEEKVELYSRSAGDSNELNISHDFDEAIEAAGYGLFNVLLILAILPGAWANFFDTTVMSYVLPVAECDLQITFFQKGMLNAAVFAGMFTAAFPWGVLADTKGRRTLLRLGYCCDCICNILCSMSQNFYVLLTFKFLSGCIMSGPYAVNMTYLAEFHSVKYRSKVVLWARLFPSLGSIVLPGLAWIVIPQPWSFTLFNGTFVYNSWRIFILICSMPALLGFIILRFLPESPRFLMSQGRSEEAMEVFRRIYAMNTGKAPETFPVKALRQDDPKRKTEAVDTSRRASVWEKIRNGGAQVMPLFQKPYFCHFLLIITIQFGGLLSLNTLRLWMPQLFTLMEDFKHKKHNVGIGRPTLCNMISTPSNSNFTTYDEINSTMAKTCDVVPVYSRVYINSIILAITIVIACSIAGSLVNRIGKKNLLLVAFLIPAVCAFLLNWSPNSDATLTLLAIYMASGNVSVTTIISFTVDLMPTTLRATAVTLAMAAGRIGAMFGNLLFPLLLSTGCMAPFIFVGGFLLACFSLSIFIPKPPSRLM</sequence>
<dbReference type="FunFam" id="1.20.1250.20:FF:000232">
    <property type="entry name" value="Organic cation/carnitine transporter 7"/>
    <property type="match status" value="1"/>
</dbReference>
<dbReference type="GO" id="GO:0022857">
    <property type="term" value="F:transmembrane transporter activity"/>
    <property type="evidence" value="ECO:0007669"/>
    <property type="project" value="InterPro"/>
</dbReference>
<evidence type="ECO:0000313" key="10">
    <source>
        <dbReference type="RefSeq" id="XP_015523961.1"/>
    </source>
</evidence>
<dbReference type="InterPro" id="IPR020846">
    <property type="entry name" value="MFS_dom"/>
</dbReference>
<dbReference type="OrthoDB" id="3936150at2759"/>
<comment type="similarity">
    <text evidence="2">Belongs to the major facilitator superfamily.</text>
</comment>
<dbReference type="KEGG" id="nlo:107227359"/>
<dbReference type="PROSITE" id="PS50850">
    <property type="entry name" value="MFS"/>
    <property type="match status" value="1"/>
</dbReference>
<dbReference type="InterPro" id="IPR011701">
    <property type="entry name" value="MFS"/>
</dbReference>
<dbReference type="GO" id="GO:0016020">
    <property type="term" value="C:membrane"/>
    <property type="evidence" value="ECO:0007669"/>
    <property type="project" value="UniProtKB-SubCell"/>
</dbReference>
<organism evidence="10">
    <name type="scientific">Neodiprion lecontei</name>
    <name type="common">Redheaded pine sawfly</name>
    <dbReference type="NCBI Taxonomy" id="441921"/>
    <lineage>
        <taxon>Eukaryota</taxon>
        <taxon>Metazoa</taxon>
        <taxon>Ecdysozoa</taxon>
        <taxon>Arthropoda</taxon>
        <taxon>Hexapoda</taxon>
        <taxon>Insecta</taxon>
        <taxon>Pterygota</taxon>
        <taxon>Neoptera</taxon>
        <taxon>Endopterygota</taxon>
        <taxon>Hymenoptera</taxon>
        <taxon>Tenthredinoidea</taxon>
        <taxon>Diprionidae</taxon>
        <taxon>Diprioninae</taxon>
        <taxon>Neodiprion</taxon>
    </lineage>
</organism>
<feature type="transmembrane region" description="Helical" evidence="7">
    <location>
        <begin position="500"/>
        <end position="524"/>
    </location>
</feature>
<reference evidence="10" key="1">
    <citation type="submission" date="2025-08" db="UniProtKB">
        <authorList>
            <consortium name="RefSeq"/>
        </authorList>
    </citation>
    <scope>IDENTIFICATION</scope>
    <source>
        <tissue evidence="10">Thorax and Abdomen</tissue>
    </source>
</reference>
<dbReference type="Pfam" id="PF07690">
    <property type="entry name" value="MFS_1"/>
    <property type="match status" value="1"/>
</dbReference>
<keyword evidence="5 7" id="KW-1133">Transmembrane helix</keyword>
<gene>
    <name evidence="10" type="primary">LOC107227359</name>
</gene>
<evidence type="ECO:0000256" key="3">
    <source>
        <dbReference type="ARBA" id="ARBA00022448"/>
    </source>
</evidence>
<keyword evidence="9" id="KW-1185">Reference proteome</keyword>
<name>A0A6J0C9B4_NEOLC</name>
<feature type="transmembrane region" description="Helical" evidence="7">
    <location>
        <begin position="536"/>
        <end position="557"/>
    </location>
</feature>
<dbReference type="Pfam" id="PF00083">
    <property type="entry name" value="Sugar_tr"/>
    <property type="match status" value="1"/>
</dbReference>
<feature type="transmembrane region" description="Helical" evidence="7">
    <location>
        <begin position="447"/>
        <end position="469"/>
    </location>
</feature>
<accession>A0A6J0C9B4</accession>
<evidence type="ECO:0000256" key="4">
    <source>
        <dbReference type="ARBA" id="ARBA00022692"/>
    </source>
</evidence>
<dbReference type="InterPro" id="IPR005828">
    <property type="entry name" value="MFS_sugar_transport-like"/>
</dbReference>
<dbReference type="AlphaFoldDB" id="A0A6J0C9B4"/>
<dbReference type="GeneID" id="107227359"/>
<dbReference type="SUPFAM" id="SSF103473">
    <property type="entry name" value="MFS general substrate transporter"/>
    <property type="match status" value="1"/>
</dbReference>
<evidence type="ECO:0000256" key="6">
    <source>
        <dbReference type="ARBA" id="ARBA00023136"/>
    </source>
</evidence>
<evidence type="ECO:0000256" key="7">
    <source>
        <dbReference type="SAM" id="Phobius"/>
    </source>
</evidence>
<feature type="transmembrane region" description="Helical" evidence="7">
    <location>
        <begin position="88"/>
        <end position="110"/>
    </location>
</feature>
<feature type="transmembrane region" description="Helical" evidence="7">
    <location>
        <begin position="223"/>
        <end position="245"/>
    </location>
</feature>
<keyword evidence="3" id="KW-0813">Transport</keyword>
<evidence type="ECO:0000256" key="5">
    <source>
        <dbReference type="ARBA" id="ARBA00022989"/>
    </source>
</evidence>
<comment type="subcellular location">
    <subcellularLocation>
        <location evidence="1">Membrane</location>
        <topology evidence="1">Multi-pass membrane protein</topology>
    </subcellularLocation>
</comment>
<feature type="transmembrane region" description="Helical" evidence="7">
    <location>
        <begin position="193"/>
        <end position="211"/>
    </location>
</feature>